<dbReference type="InterPro" id="IPR016964">
    <property type="entry name" value="Sigma2_recept"/>
</dbReference>
<evidence type="ECO:0000313" key="9">
    <source>
        <dbReference type="EMBL" id="KAF9070014.1"/>
    </source>
</evidence>
<feature type="domain" description="EXPERA" evidence="8">
    <location>
        <begin position="11"/>
        <end position="158"/>
    </location>
</feature>
<dbReference type="Proteomes" id="UP000772434">
    <property type="component" value="Unassembled WGS sequence"/>
</dbReference>
<keyword evidence="10" id="KW-1185">Reference proteome</keyword>
<sequence>MARISLTSRPLDLVYFCFFLTHIPASLVLDFQMLYPASYIPSFLPKLQNLYIEFSGDPLIAGAARGDLNGELVWLWCFAWLEMLFQFPTFFLGIRGLWNNSRSIYVLILAYGASTATTTLPCIFFVLRESAAGNITAAQLLILLSSYIPFFVIPLIMAIDMGFRIHNIIAAGEAKQKHE</sequence>
<dbReference type="PANTHER" id="PTHR31204:SF1">
    <property type="entry name" value="SIGMA INTRACELLULAR RECEPTOR 2"/>
    <property type="match status" value="1"/>
</dbReference>
<name>A0A9P5PVE6_9AGAR</name>
<dbReference type="AlphaFoldDB" id="A0A9P5PVE6"/>
<dbReference type="GO" id="GO:0005789">
    <property type="term" value="C:endoplasmic reticulum membrane"/>
    <property type="evidence" value="ECO:0007669"/>
    <property type="project" value="UniProtKB-SubCell"/>
</dbReference>
<feature type="transmembrane region" description="Helical" evidence="7">
    <location>
        <begin position="104"/>
        <end position="127"/>
    </location>
</feature>
<dbReference type="OrthoDB" id="433124at2759"/>
<gene>
    <name evidence="9" type="ORF">BDP27DRAFT_1420445</name>
</gene>
<comment type="subcellular location">
    <subcellularLocation>
        <location evidence="1">Endoplasmic reticulum membrane</location>
        <topology evidence="1">Multi-pass membrane protein</topology>
    </subcellularLocation>
</comment>
<proteinExistence type="inferred from homology"/>
<evidence type="ECO:0000256" key="5">
    <source>
        <dbReference type="ARBA" id="ARBA00022989"/>
    </source>
</evidence>
<comment type="similarity">
    <text evidence="2">Belongs to the TMEM97/sigma-2 receptor family.</text>
</comment>
<dbReference type="PIRSF" id="PIRSF031032">
    <property type="entry name" value="TMP_97_prd"/>
    <property type="match status" value="1"/>
</dbReference>
<reference evidence="9" key="1">
    <citation type="submission" date="2020-11" db="EMBL/GenBank/DDBJ databases">
        <authorList>
            <consortium name="DOE Joint Genome Institute"/>
            <person name="Ahrendt S."/>
            <person name="Riley R."/>
            <person name="Andreopoulos W."/>
            <person name="Labutti K."/>
            <person name="Pangilinan J."/>
            <person name="Ruiz-Duenas F.J."/>
            <person name="Barrasa J.M."/>
            <person name="Sanchez-Garcia M."/>
            <person name="Camarero S."/>
            <person name="Miyauchi S."/>
            <person name="Serrano A."/>
            <person name="Linde D."/>
            <person name="Babiker R."/>
            <person name="Drula E."/>
            <person name="Ayuso-Fernandez I."/>
            <person name="Pacheco R."/>
            <person name="Padilla G."/>
            <person name="Ferreira P."/>
            <person name="Barriuso J."/>
            <person name="Kellner H."/>
            <person name="Castanera R."/>
            <person name="Alfaro M."/>
            <person name="Ramirez L."/>
            <person name="Pisabarro A.G."/>
            <person name="Kuo A."/>
            <person name="Tritt A."/>
            <person name="Lipzen A."/>
            <person name="He G."/>
            <person name="Yan M."/>
            <person name="Ng V."/>
            <person name="Cullen D."/>
            <person name="Martin F."/>
            <person name="Rosso M.-N."/>
            <person name="Henrissat B."/>
            <person name="Hibbett D."/>
            <person name="Martinez A.T."/>
            <person name="Grigoriev I.V."/>
        </authorList>
    </citation>
    <scope>NUCLEOTIDE SEQUENCE</scope>
    <source>
        <strain evidence="9">AH 40177</strain>
    </source>
</reference>
<evidence type="ECO:0000256" key="7">
    <source>
        <dbReference type="PIRNR" id="PIRNR031032"/>
    </source>
</evidence>
<dbReference type="Pfam" id="PF05241">
    <property type="entry name" value="EBP"/>
    <property type="match status" value="1"/>
</dbReference>
<organism evidence="9 10">
    <name type="scientific">Rhodocollybia butyracea</name>
    <dbReference type="NCBI Taxonomy" id="206335"/>
    <lineage>
        <taxon>Eukaryota</taxon>
        <taxon>Fungi</taxon>
        <taxon>Dikarya</taxon>
        <taxon>Basidiomycota</taxon>
        <taxon>Agaricomycotina</taxon>
        <taxon>Agaricomycetes</taxon>
        <taxon>Agaricomycetidae</taxon>
        <taxon>Agaricales</taxon>
        <taxon>Marasmiineae</taxon>
        <taxon>Omphalotaceae</taxon>
        <taxon>Rhodocollybia</taxon>
    </lineage>
</organism>
<evidence type="ECO:0000256" key="3">
    <source>
        <dbReference type="ARBA" id="ARBA00022692"/>
    </source>
</evidence>
<protein>
    <recommendedName>
        <fullName evidence="7">Efficient mitochondria targeting-associated protein 19</fullName>
    </recommendedName>
</protein>
<evidence type="ECO:0000313" key="10">
    <source>
        <dbReference type="Proteomes" id="UP000772434"/>
    </source>
</evidence>
<evidence type="ECO:0000256" key="6">
    <source>
        <dbReference type="ARBA" id="ARBA00023136"/>
    </source>
</evidence>
<keyword evidence="4 7" id="KW-0256">Endoplasmic reticulum</keyword>
<evidence type="ECO:0000256" key="1">
    <source>
        <dbReference type="ARBA" id="ARBA00004477"/>
    </source>
</evidence>
<keyword evidence="5 7" id="KW-1133">Transmembrane helix</keyword>
<comment type="caution">
    <text evidence="9">The sequence shown here is derived from an EMBL/GenBank/DDBJ whole genome shotgun (WGS) entry which is preliminary data.</text>
</comment>
<keyword evidence="6 7" id="KW-0472">Membrane</keyword>
<dbReference type="PANTHER" id="PTHR31204">
    <property type="entry name" value="SIGMA INTRACELLULAR RECEPTOR 2"/>
    <property type="match status" value="1"/>
</dbReference>
<dbReference type="InterPro" id="IPR033118">
    <property type="entry name" value="EXPERA"/>
</dbReference>
<accession>A0A9P5PVE6</accession>
<evidence type="ECO:0000259" key="8">
    <source>
        <dbReference type="PROSITE" id="PS51751"/>
    </source>
</evidence>
<feature type="transmembrane region" description="Helical" evidence="7">
    <location>
        <begin position="12"/>
        <end position="35"/>
    </location>
</feature>
<feature type="transmembrane region" description="Helical" evidence="7">
    <location>
        <begin position="139"/>
        <end position="159"/>
    </location>
</feature>
<feature type="transmembrane region" description="Helical" evidence="7">
    <location>
        <begin position="73"/>
        <end position="92"/>
    </location>
</feature>
<keyword evidence="3 7" id="KW-0812">Transmembrane</keyword>
<evidence type="ECO:0000256" key="4">
    <source>
        <dbReference type="ARBA" id="ARBA00022824"/>
    </source>
</evidence>
<dbReference type="PROSITE" id="PS51751">
    <property type="entry name" value="EXPERA"/>
    <property type="match status" value="1"/>
</dbReference>
<evidence type="ECO:0000256" key="2">
    <source>
        <dbReference type="ARBA" id="ARBA00009096"/>
    </source>
</evidence>
<dbReference type="InterPro" id="IPR051987">
    <property type="entry name" value="Sigma-2_receptor-like"/>
</dbReference>
<dbReference type="EMBL" id="JADNRY010000045">
    <property type="protein sequence ID" value="KAF9070014.1"/>
    <property type="molecule type" value="Genomic_DNA"/>
</dbReference>